<gene>
    <name evidence="2" type="ORF">AFUB_059960</name>
</gene>
<organism evidence="2 3">
    <name type="scientific">Aspergillus fumigatus (strain CBS 144.89 / FGSC A1163 / CEA10)</name>
    <name type="common">Neosartorya fumigata</name>
    <dbReference type="NCBI Taxonomy" id="451804"/>
    <lineage>
        <taxon>Eukaryota</taxon>
        <taxon>Fungi</taxon>
        <taxon>Dikarya</taxon>
        <taxon>Ascomycota</taxon>
        <taxon>Pezizomycotina</taxon>
        <taxon>Eurotiomycetes</taxon>
        <taxon>Eurotiomycetidae</taxon>
        <taxon>Eurotiales</taxon>
        <taxon>Aspergillaceae</taxon>
        <taxon>Aspergillus</taxon>
        <taxon>Aspergillus subgen. Fumigati</taxon>
    </lineage>
</organism>
<evidence type="ECO:0000313" key="3">
    <source>
        <dbReference type="Proteomes" id="UP000001699"/>
    </source>
</evidence>
<dbReference type="HOGENOM" id="CLU_1128825_0_0_1"/>
<proteinExistence type="predicted"/>
<dbReference type="VEuPathDB" id="FungiDB:AFUB_059960"/>
<keyword evidence="3" id="KW-1185">Reference proteome</keyword>
<evidence type="ECO:0000313" key="2">
    <source>
        <dbReference type="EMBL" id="EDP51971.1"/>
    </source>
</evidence>
<dbReference type="EMBL" id="DS499597">
    <property type="protein sequence ID" value="EDP51971.1"/>
    <property type="molecule type" value="Genomic_DNA"/>
</dbReference>
<reference evidence="2 3" key="1">
    <citation type="journal article" date="2008" name="PLoS Genet.">
        <title>Genomic islands in the pathogenic filamentous fungus Aspergillus fumigatus.</title>
        <authorList>
            <person name="Fedorova N.D."/>
            <person name="Khaldi N."/>
            <person name="Joardar V.S."/>
            <person name="Maiti R."/>
            <person name="Amedeo P."/>
            <person name="Anderson M.J."/>
            <person name="Crabtree J."/>
            <person name="Silva J.C."/>
            <person name="Badger J.H."/>
            <person name="Albarraq A."/>
            <person name="Angiuoli S."/>
            <person name="Bussey H."/>
            <person name="Bowyer P."/>
            <person name="Cotty P.J."/>
            <person name="Dyer P.S."/>
            <person name="Egan A."/>
            <person name="Galens K."/>
            <person name="Fraser-Liggett C.M."/>
            <person name="Haas B.J."/>
            <person name="Inman J.M."/>
            <person name="Kent R."/>
            <person name="Lemieux S."/>
            <person name="Malavazi I."/>
            <person name="Orvis J."/>
            <person name="Roemer T."/>
            <person name="Ronning C.M."/>
            <person name="Sundaram J.P."/>
            <person name="Sutton G."/>
            <person name="Turner G."/>
            <person name="Venter J.C."/>
            <person name="White O.R."/>
            <person name="Whitty B.R."/>
            <person name="Youngman P."/>
            <person name="Wolfe K.H."/>
            <person name="Goldman G.H."/>
            <person name="Wortman J.R."/>
            <person name="Jiang B."/>
            <person name="Denning D.W."/>
            <person name="Nierman W.C."/>
        </authorList>
    </citation>
    <scope>NUCLEOTIDE SEQUENCE [LARGE SCALE GENOMIC DNA]</scope>
    <source>
        <strain evidence="3">CBS 144.89 / FGSC A1163 / CEA10</strain>
    </source>
</reference>
<evidence type="ECO:0000256" key="1">
    <source>
        <dbReference type="SAM" id="SignalP"/>
    </source>
</evidence>
<name>B0Y1E1_ASPFC</name>
<sequence length="246" mass="26263">MSVWTGMQLLSLVTLLVRLNGVSDQTYETGTKLLSSHSCSDSLHHVSDRSIRGETASRTTWQVTVVIRAVSGDGHPSIPHWNTLIVPATHHLFPFPPFFFDFPPLAPVSALLAFALAASSTTAGASVISTSVATAEAVVVGAGADSPSPAAFAPPANFPRLVTSRPTSAALFVRYFRQMPAVGLYVFRVRTATGVVAVRAGESVVSGFDVEEGFFCAEGRCEGKPYFVVMRVCVVCIGGLWVRFEQ</sequence>
<feature type="chain" id="PRO_5002758535" evidence="1">
    <location>
        <begin position="25"/>
        <end position="246"/>
    </location>
</feature>
<keyword evidence="1" id="KW-0732">Signal</keyword>
<dbReference type="Proteomes" id="UP000001699">
    <property type="component" value="Unassembled WGS sequence"/>
</dbReference>
<feature type="signal peptide" evidence="1">
    <location>
        <begin position="1"/>
        <end position="24"/>
    </location>
</feature>
<dbReference type="AlphaFoldDB" id="B0Y1E1"/>
<accession>B0Y1E1</accession>
<protein>
    <submittedName>
        <fullName evidence="2">Uncharacterized protein</fullName>
    </submittedName>
</protein>